<protein>
    <submittedName>
        <fullName evidence="1 2">Uncharacterized protein</fullName>
    </submittedName>
</protein>
<dbReference type="Proteomes" id="UP000008827">
    <property type="component" value="Chromosome 6"/>
</dbReference>
<evidence type="ECO:0000313" key="2">
    <source>
        <dbReference type="EnsemblPlants" id="KRH52411"/>
    </source>
</evidence>
<accession>A0A0R0JJ84</accession>
<dbReference type="AlphaFoldDB" id="A0A0R0JJ84"/>
<reference evidence="1" key="3">
    <citation type="submission" date="2018-07" db="EMBL/GenBank/DDBJ databases">
        <title>WGS assembly of Glycine max.</title>
        <authorList>
            <person name="Schmutz J."/>
            <person name="Cannon S."/>
            <person name="Schlueter J."/>
            <person name="Ma J."/>
            <person name="Mitros T."/>
            <person name="Nelson W."/>
            <person name="Hyten D."/>
            <person name="Song Q."/>
            <person name="Thelen J."/>
            <person name="Cheng J."/>
            <person name="Xu D."/>
            <person name="Hellsten U."/>
            <person name="May G."/>
            <person name="Yu Y."/>
            <person name="Sakurai T."/>
            <person name="Umezawa T."/>
            <person name="Bhattacharyya M."/>
            <person name="Sandhu D."/>
            <person name="Valliyodan B."/>
            <person name="Lindquist E."/>
            <person name="Peto M."/>
            <person name="Grant D."/>
            <person name="Shu S."/>
            <person name="Goodstein D."/>
            <person name="Barry K."/>
            <person name="Futrell-Griggs M."/>
            <person name="Abernathy B."/>
            <person name="Du J."/>
            <person name="Tian Z."/>
            <person name="Zhu L."/>
            <person name="Gill N."/>
            <person name="Joshi T."/>
            <person name="Libault M."/>
            <person name="Sethuraman A."/>
            <person name="Zhang X."/>
            <person name="Shinozaki K."/>
            <person name="Nguyen H."/>
            <person name="Wing R."/>
            <person name="Cregan P."/>
            <person name="Specht J."/>
            <person name="Grimwood J."/>
            <person name="Rokhsar D."/>
            <person name="Stacey G."/>
            <person name="Shoemaker R."/>
            <person name="Jackson S."/>
        </authorList>
    </citation>
    <scope>NUCLEOTIDE SEQUENCE</scope>
    <source>
        <tissue evidence="1">Callus</tissue>
    </source>
</reference>
<dbReference type="EMBL" id="CM000839">
    <property type="protein sequence ID" value="KRH52411.1"/>
    <property type="molecule type" value="Genomic_DNA"/>
</dbReference>
<name>A0A0R0JJ84_SOYBN</name>
<keyword evidence="3" id="KW-1185">Reference proteome</keyword>
<dbReference type="EnsemblPlants" id="KRH52411">
    <property type="protein sequence ID" value="KRH52411"/>
    <property type="gene ID" value="GLYMA_06G066800"/>
</dbReference>
<dbReference type="InParanoid" id="A0A0R0JJ84"/>
<dbReference type="Gramene" id="KRH52411">
    <property type="protein sequence ID" value="KRH52411"/>
    <property type="gene ID" value="GLYMA_06G066800"/>
</dbReference>
<evidence type="ECO:0000313" key="1">
    <source>
        <dbReference type="EMBL" id="KRH52411.1"/>
    </source>
</evidence>
<sequence length="61" mass="6924">MKGDMEAKLREFEKIYTLTTTEKRKTDLLSKASLECLLALCVHRNYLKALLDAMGGNYANV</sequence>
<proteinExistence type="predicted"/>
<evidence type="ECO:0000313" key="3">
    <source>
        <dbReference type="Proteomes" id="UP000008827"/>
    </source>
</evidence>
<gene>
    <name evidence="1" type="ORF">GLYMA_06G066800</name>
</gene>
<reference evidence="2" key="2">
    <citation type="submission" date="2018-02" db="UniProtKB">
        <authorList>
            <consortium name="EnsemblPlants"/>
        </authorList>
    </citation>
    <scope>IDENTIFICATION</scope>
    <source>
        <strain evidence="2">Williams 82</strain>
    </source>
</reference>
<organism evidence="1">
    <name type="scientific">Glycine max</name>
    <name type="common">Soybean</name>
    <name type="synonym">Glycine hispida</name>
    <dbReference type="NCBI Taxonomy" id="3847"/>
    <lineage>
        <taxon>Eukaryota</taxon>
        <taxon>Viridiplantae</taxon>
        <taxon>Streptophyta</taxon>
        <taxon>Embryophyta</taxon>
        <taxon>Tracheophyta</taxon>
        <taxon>Spermatophyta</taxon>
        <taxon>Magnoliopsida</taxon>
        <taxon>eudicotyledons</taxon>
        <taxon>Gunneridae</taxon>
        <taxon>Pentapetalae</taxon>
        <taxon>rosids</taxon>
        <taxon>fabids</taxon>
        <taxon>Fabales</taxon>
        <taxon>Fabaceae</taxon>
        <taxon>Papilionoideae</taxon>
        <taxon>50 kb inversion clade</taxon>
        <taxon>NPAAA clade</taxon>
        <taxon>indigoferoid/millettioid clade</taxon>
        <taxon>Phaseoleae</taxon>
        <taxon>Glycine</taxon>
        <taxon>Glycine subgen. Soja</taxon>
    </lineage>
</organism>
<reference evidence="1 2" key="1">
    <citation type="journal article" date="2010" name="Nature">
        <title>Genome sequence of the palaeopolyploid soybean.</title>
        <authorList>
            <person name="Schmutz J."/>
            <person name="Cannon S.B."/>
            <person name="Schlueter J."/>
            <person name="Ma J."/>
            <person name="Mitros T."/>
            <person name="Nelson W."/>
            <person name="Hyten D.L."/>
            <person name="Song Q."/>
            <person name="Thelen J.J."/>
            <person name="Cheng J."/>
            <person name="Xu D."/>
            <person name="Hellsten U."/>
            <person name="May G.D."/>
            <person name="Yu Y."/>
            <person name="Sakurai T."/>
            <person name="Umezawa T."/>
            <person name="Bhattacharyya M.K."/>
            <person name="Sandhu D."/>
            <person name="Valliyodan B."/>
            <person name="Lindquist E."/>
            <person name="Peto M."/>
            <person name="Grant D."/>
            <person name="Shu S."/>
            <person name="Goodstein D."/>
            <person name="Barry K."/>
            <person name="Futrell-Griggs M."/>
            <person name="Abernathy B."/>
            <person name="Du J."/>
            <person name="Tian Z."/>
            <person name="Zhu L."/>
            <person name="Gill N."/>
            <person name="Joshi T."/>
            <person name="Libault M."/>
            <person name="Sethuraman A."/>
            <person name="Zhang X.-C."/>
            <person name="Shinozaki K."/>
            <person name="Nguyen H.T."/>
            <person name="Wing R.A."/>
            <person name="Cregan P."/>
            <person name="Specht J."/>
            <person name="Grimwood J."/>
            <person name="Rokhsar D."/>
            <person name="Stacey G."/>
            <person name="Shoemaker R.C."/>
            <person name="Jackson S.A."/>
        </authorList>
    </citation>
    <scope>NUCLEOTIDE SEQUENCE [LARGE SCALE GENOMIC DNA]</scope>
    <source>
        <strain evidence="2">cv. Williams 82</strain>
        <tissue evidence="1">Callus</tissue>
    </source>
</reference>